<protein>
    <submittedName>
        <fullName evidence="1">Uncharacterized protein</fullName>
    </submittedName>
</protein>
<keyword evidence="2" id="KW-1185">Reference proteome</keyword>
<proteinExistence type="predicted"/>
<sequence>ISSHLSDAYELRRPARGRCDTMFINTLHYPFYDRMVGSVSSNFSDIVIIGERVESGLKNGKFSESSLNNIKKPFAQKKKEVEAHAIENGANRSSHMNFNTLSPTYASNPQVRAPMYYPPMVSYQPVPQRPPFMSPQPVRL</sequence>
<evidence type="ECO:0000313" key="2">
    <source>
        <dbReference type="Proteomes" id="UP001341840"/>
    </source>
</evidence>
<reference evidence="1 2" key="1">
    <citation type="journal article" date="2023" name="Plants (Basel)">
        <title>Bridging the Gap: Combining Genomics and Transcriptomics Approaches to Understand Stylosanthes scabra, an Orphan Legume from the Brazilian Caatinga.</title>
        <authorList>
            <person name="Ferreira-Neto J.R.C."/>
            <person name="da Silva M.D."/>
            <person name="Binneck E."/>
            <person name="de Melo N.F."/>
            <person name="da Silva R.H."/>
            <person name="de Melo A.L.T.M."/>
            <person name="Pandolfi V."/>
            <person name="Bustamante F.O."/>
            <person name="Brasileiro-Vidal A.C."/>
            <person name="Benko-Iseppon A.M."/>
        </authorList>
    </citation>
    <scope>NUCLEOTIDE SEQUENCE [LARGE SCALE GENOMIC DNA]</scope>
    <source>
        <tissue evidence="1">Leaves</tissue>
    </source>
</reference>
<comment type="caution">
    <text evidence="1">The sequence shown here is derived from an EMBL/GenBank/DDBJ whole genome shotgun (WGS) entry which is preliminary data.</text>
</comment>
<organism evidence="1 2">
    <name type="scientific">Stylosanthes scabra</name>
    <dbReference type="NCBI Taxonomy" id="79078"/>
    <lineage>
        <taxon>Eukaryota</taxon>
        <taxon>Viridiplantae</taxon>
        <taxon>Streptophyta</taxon>
        <taxon>Embryophyta</taxon>
        <taxon>Tracheophyta</taxon>
        <taxon>Spermatophyta</taxon>
        <taxon>Magnoliopsida</taxon>
        <taxon>eudicotyledons</taxon>
        <taxon>Gunneridae</taxon>
        <taxon>Pentapetalae</taxon>
        <taxon>rosids</taxon>
        <taxon>fabids</taxon>
        <taxon>Fabales</taxon>
        <taxon>Fabaceae</taxon>
        <taxon>Papilionoideae</taxon>
        <taxon>50 kb inversion clade</taxon>
        <taxon>dalbergioids sensu lato</taxon>
        <taxon>Dalbergieae</taxon>
        <taxon>Pterocarpus clade</taxon>
        <taxon>Stylosanthes</taxon>
    </lineage>
</organism>
<name>A0ABU6YYM9_9FABA</name>
<accession>A0ABU6YYM9</accession>
<dbReference type="Proteomes" id="UP001341840">
    <property type="component" value="Unassembled WGS sequence"/>
</dbReference>
<evidence type="ECO:0000313" key="1">
    <source>
        <dbReference type="EMBL" id="MED6214601.1"/>
    </source>
</evidence>
<feature type="non-terminal residue" evidence="1">
    <location>
        <position position="1"/>
    </location>
</feature>
<gene>
    <name evidence="1" type="ORF">PIB30_104603</name>
</gene>
<dbReference type="EMBL" id="JASCZI010245298">
    <property type="protein sequence ID" value="MED6214601.1"/>
    <property type="molecule type" value="Genomic_DNA"/>
</dbReference>